<feature type="transmembrane region" description="Helical" evidence="8">
    <location>
        <begin position="390"/>
        <end position="411"/>
    </location>
</feature>
<dbReference type="OrthoDB" id="9792789at2"/>
<keyword evidence="5 8" id="KW-0812">Transmembrane</keyword>
<keyword evidence="4 10" id="KW-0808">Transferase</keyword>
<feature type="transmembrane region" description="Helical" evidence="8">
    <location>
        <begin position="116"/>
        <end position="133"/>
    </location>
</feature>
<gene>
    <name evidence="10" type="ORF">GTO91_07550</name>
</gene>
<dbReference type="GO" id="GO:0009103">
    <property type="term" value="P:lipopolysaccharide biosynthetic process"/>
    <property type="evidence" value="ECO:0007669"/>
    <property type="project" value="UniProtKB-ARBA"/>
</dbReference>
<dbReference type="PANTHER" id="PTHR33908:SF3">
    <property type="entry name" value="UNDECAPRENYL PHOSPHATE-ALPHA-4-AMINO-4-DEOXY-L-ARABINOSE ARABINOSYL TRANSFERASE"/>
    <property type="match status" value="1"/>
</dbReference>
<dbReference type="Pfam" id="PF13231">
    <property type="entry name" value="PMT_2"/>
    <property type="match status" value="1"/>
</dbReference>
<keyword evidence="7 8" id="KW-0472">Membrane</keyword>
<organism evidence="10 11">
    <name type="scientific">Heliomicrobium undosum</name>
    <dbReference type="NCBI Taxonomy" id="121734"/>
    <lineage>
        <taxon>Bacteria</taxon>
        <taxon>Bacillati</taxon>
        <taxon>Bacillota</taxon>
        <taxon>Clostridia</taxon>
        <taxon>Eubacteriales</taxon>
        <taxon>Heliobacteriaceae</taxon>
        <taxon>Heliomicrobium</taxon>
    </lineage>
</organism>
<feature type="transmembrane region" description="Helical" evidence="8">
    <location>
        <begin position="234"/>
        <end position="255"/>
    </location>
</feature>
<dbReference type="GO" id="GO:0010041">
    <property type="term" value="P:response to iron(III) ion"/>
    <property type="evidence" value="ECO:0007669"/>
    <property type="project" value="TreeGrafter"/>
</dbReference>
<evidence type="ECO:0000256" key="1">
    <source>
        <dbReference type="ARBA" id="ARBA00004651"/>
    </source>
</evidence>
<comment type="subcellular location">
    <subcellularLocation>
        <location evidence="1">Cell membrane</location>
        <topology evidence="1">Multi-pass membrane protein</topology>
    </subcellularLocation>
</comment>
<dbReference type="EMBL" id="WXEY01000006">
    <property type="protein sequence ID" value="MZP29559.1"/>
    <property type="molecule type" value="Genomic_DNA"/>
</dbReference>
<evidence type="ECO:0000256" key="7">
    <source>
        <dbReference type="ARBA" id="ARBA00023136"/>
    </source>
</evidence>
<evidence type="ECO:0000313" key="11">
    <source>
        <dbReference type="Proteomes" id="UP000463470"/>
    </source>
</evidence>
<feature type="transmembrane region" description="Helical" evidence="8">
    <location>
        <begin position="32"/>
        <end position="51"/>
    </location>
</feature>
<dbReference type="PANTHER" id="PTHR33908">
    <property type="entry name" value="MANNOSYLTRANSFERASE YKCB-RELATED"/>
    <property type="match status" value="1"/>
</dbReference>
<feature type="transmembrane region" description="Helical" evidence="8">
    <location>
        <begin position="349"/>
        <end position="370"/>
    </location>
</feature>
<evidence type="ECO:0000256" key="4">
    <source>
        <dbReference type="ARBA" id="ARBA00022679"/>
    </source>
</evidence>
<dbReference type="AlphaFoldDB" id="A0A845L367"/>
<feature type="transmembrane region" description="Helical" evidence="8">
    <location>
        <begin position="169"/>
        <end position="187"/>
    </location>
</feature>
<evidence type="ECO:0000256" key="6">
    <source>
        <dbReference type="ARBA" id="ARBA00022989"/>
    </source>
</evidence>
<evidence type="ECO:0000256" key="8">
    <source>
        <dbReference type="SAM" id="Phobius"/>
    </source>
</evidence>
<dbReference type="RefSeq" id="WP_161257255.1">
    <property type="nucleotide sequence ID" value="NZ_WXEY01000006.1"/>
</dbReference>
<keyword evidence="3" id="KW-0328">Glycosyltransferase</keyword>
<name>A0A845L367_9FIRM</name>
<accession>A0A845L367</accession>
<proteinExistence type="predicted"/>
<keyword evidence="2" id="KW-1003">Cell membrane</keyword>
<sequence>MIRSFGKTLENLVGNLLNHAADRRADLAERHYWFSWVLLLLVALINLFYHLGSFSICDWDEARHGVSAYEMIRSGNYIVNTYNFEQDYWNLKPPISFWAIAAGYAVAGFNPWGMRLGSAVAALLTILAVGWFVRRQYGNLASLLSMTALVTTPQYILWHSARRADADSLFVFFFTLSILALLLSNKHRRWLYLSGFAFSLAFLTKSWHAISIAVISGMYLLLTGMLFRLRYKEAGGYLFCAAGSILLWASARLAVDGPTFFTEMVSFDLLARTSTPLEGHVGDGWFYFHILQMWYYRWLLLLAAGGVVFLVLRKKRPVLIEQRDTALGLFLWLVVPFFLFSLAKTKIEWYILPIYPAFAVIIGAITASVLREYSDVKTPFLHGHGESAAVVWRVVLSSVIVALFLFSAIPYEQAILRHIQHPEAEADHFQALLKDLGSRTEYRGGPMTQLGPWRQSHLLAAELYGDWRARTITVEEYLRERRGLLVLGNNEDNRRLVFKERLHVVAENSDYLIAAPDGER</sequence>
<keyword evidence="11" id="KW-1185">Reference proteome</keyword>
<evidence type="ECO:0000313" key="10">
    <source>
        <dbReference type="EMBL" id="MZP29559.1"/>
    </source>
</evidence>
<feature type="domain" description="Glycosyltransferase RgtA/B/C/D-like" evidence="9">
    <location>
        <begin position="92"/>
        <end position="241"/>
    </location>
</feature>
<dbReference type="InterPro" id="IPR050297">
    <property type="entry name" value="LipidA_mod_glycosyltrf_83"/>
</dbReference>
<dbReference type="InterPro" id="IPR038731">
    <property type="entry name" value="RgtA/B/C-like"/>
</dbReference>
<keyword evidence="6 8" id="KW-1133">Transmembrane helix</keyword>
<protein>
    <submittedName>
        <fullName evidence="10">Phospholipid carrier-dependent glycosyltransferase</fullName>
    </submittedName>
</protein>
<feature type="transmembrane region" description="Helical" evidence="8">
    <location>
        <begin position="139"/>
        <end position="157"/>
    </location>
</feature>
<dbReference type="GO" id="GO:0016763">
    <property type="term" value="F:pentosyltransferase activity"/>
    <property type="evidence" value="ECO:0007669"/>
    <property type="project" value="TreeGrafter"/>
</dbReference>
<evidence type="ECO:0000256" key="3">
    <source>
        <dbReference type="ARBA" id="ARBA00022676"/>
    </source>
</evidence>
<reference evidence="10 11" key="1">
    <citation type="submission" date="2020-01" db="EMBL/GenBank/DDBJ databases">
        <title>Whole-genome sequence of Heliobacterium undosum DSM 13378.</title>
        <authorList>
            <person name="Kyndt J.A."/>
            <person name="Meyer T.E."/>
        </authorList>
    </citation>
    <scope>NUCLEOTIDE SEQUENCE [LARGE SCALE GENOMIC DNA]</scope>
    <source>
        <strain evidence="10 11">DSM 13378</strain>
    </source>
</reference>
<evidence type="ECO:0000256" key="2">
    <source>
        <dbReference type="ARBA" id="ARBA00022475"/>
    </source>
</evidence>
<evidence type="ECO:0000256" key="5">
    <source>
        <dbReference type="ARBA" id="ARBA00022692"/>
    </source>
</evidence>
<dbReference type="GO" id="GO:0005886">
    <property type="term" value="C:plasma membrane"/>
    <property type="evidence" value="ECO:0007669"/>
    <property type="project" value="UniProtKB-SubCell"/>
</dbReference>
<feature type="transmembrane region" description="Helical" evidence="8">
    <location>
        <begin position="207"/>
        <end position="227"/>
    </location>
</feature>
<dbReference type="Proteomes" id="UP000463470">
    <property type="component" value="Unassembled WGS sequence"/>
</dbReference>
<comment type="caution">
    <text evidence="10">The sequence shown here is derived from an EMBL/GenBank/DDBJ whole genome shotgun (WGS) entry which is preliminary data.</text>
</comment>
<evidence type="ECO:0000259" key="9">
    <source>
        <dbReference type="Pfam" id="PF13231"/>
    </source>
</evidence>
<feature type="transmembrane region" description="Helical" evidence="8">
    <location>
        <begin position="294"/>
        <end position="312"/>
    </location>
</feature>
<feature type="transmembrane region" description="Helical" evidence="8">
    <location>
        <begin position="324"/>
        <end position="343"/>
    </location>
</feature>